<feature type="compositionally biased region" description="Basic and acidic residues" evidence="1">
    <location>
        <begin position="131"/>
        <end position="148"/>
    </location>
</feature>
<dbReference type="Proteomes" id="UP001218218">
    <property type="component" value="Unassembled WGS sequence"/>
</dbReference>
<reference evidence="2" key="1">
    <citation type="submission" date="2023-03" db="EMBL/GenBank/DDBJ databases">
        <title>Massive genome expansion in bonnet fungi (Mycena s.s.) driven by repeated elements and novel gene families across ecological guilds.</title>
        <authorList>
            <consortium name="Lawrence Berkeley National Laboratory"/>
            <person name="Harder C.B."/>
            <person name="Miyauchi S."/>
            <person name="Viragh M."/>
            <person name="Kuo A."/>
            <person name="Thoen E."/>
            <person name="Andreopoulos B."/>
            <person name="Lu D."/>
            <person name="Skrede I."/>
            <person name="Drula E."/>
            <person name="Henrissat B."/>
            <person name="Morin E."/>
            <person name="Kohler A."/>
            <person name="Barry K."/>
            <person name="LaButti K."/>
            <person name="Morin E."/>
            <person name="Salamov A."/>
            <person name="Lipzen A."/>
            <person name="Mereny Z."/>
            <person name="Hegedus B."/>
            <person name="Baldrian P."/>
            <person name="Stursova M."/>
            <person name="Weitz H."/>
            <person name="Taylor A."/>
            <person name="Grigoriev I.V."/>
            <person name="Nagy L.G."/>
            <person name="Martin F."/>
            <person name="Kauserud H."/>
        </authorList>
    </citation>
    <scope>NUCLEOTIDE SEQUENCE</scope>
    <source>
        <strain evidence="2">CBHHK002</strain>
    </source>
</reference>
<name>A0AAD6ZRI8_9AGAR</name>
<feature type="compositionally biased region" description="Polar residues" evidence="1">
    <location>
        <begin position="99"/>
        <end position="116"/>
    </location>
</feature>
<dbReference type="EMBL" id="JARIHO010000031">
    <property type="protein sequence ID" value="KAJ7336244.1"/>
    <property type="molecule type" value="Genomic_DNA"/>
</dbReference>
<protein>
    <submittedName>
        <fullName evidence="2">Uncharacterized protein</fullName>
    </submittedName>
</protein>
<accession>A0AAD6ZRI8</accession>
<evidence type="ECO:0000256" key="1">
    <source>
        <dbReference type="SAM" id="MobiDB-lite"/>
    </source>
</evidence>
<keyword evidence="3" id="KW-1185">Reference proteome</keyword>
<gene>
    <name evidence="2" type="ORF">DFH08DRAFT_284811</name>
</gene>
<evidence type="ECO:0000313" key="3">
    <source>
        <dbReference type="Proteomes" id="UP001218218"/>
    </source>
</evidence>
<evidence type="ECO:0000313" key="2">
    <source>
        <dbReference type="EMBL" id="KAJ7336244.1"/>
    </source>
</evidence>
<sequence length="227" mass="24178">MQTRRQAREAAELAAAVQAIFQPVDKVAPSPSAHNPSLVWAPSFASSLSDLTPTSSFVSDAGTVRADSLNTVDGTDNESNDGGYASTIAAAARAFGVPQTNTGKRSLRTPMQSQVYPQEVLETPRKNWRPRPTEEEQRAAQLSRDSEIARSGGRAQLTQTGTLLVFPEPSPDPDQERTGAGLGSAFTSPSSAGVVRRTTAPSSRVAPYGVSPLKKRALQEAKTERMI</sequence>
<proteinExistence type="predicted"/>
<organism evidence="2 3">
    <name type="scientific">Mycena albidolilacea</name>
    <dbReference type="NCBI Taxonomy" id="1033008"/>
    <lineage>
        <taxon>Eukaryota</taxon>
        <taxon>Fungi</taxon>
        <taxon>Dikarya</taxon>
        <taxon>Basidiomycota</taxon>
        <taxon>Agaricomycotina</taxon>
        <taxon>Agaricomycetes</taxon>
        <taxon>Agaricomycetidae</taxon>
        <taxon>Agaricales</taxon>
        <taxon>Marasmiineae</taxon>
        <taxon>Mycenaceae</taxon>
        <taxon>Mycena</taxon>
    </lineage>
</organism>
<feature type="region of interest" description="Disordered" evidence="1">
    <location>
        <begin position="99"/>
        <end position="207"/>
    </location>
</feature>
<dbReference type="AlphaFoldDB" id="A0AAD6ZRI8"/>
<comment type="caution">
    <text evidence="2">The sequence shown here is derived from an EMBL/GenBank/DDBJ whole genome shotgun (WGS) entry which is preliminary data.</text>
</comment>